<feature type="region of interest" description="Disordered" evidence="6">
    <location>
        <begin position="454"/>
        <end position="480"/>
    </location>
</feature>
<evidence type="ECO:0000313" key="9">
    <source>
        <dbReference type="EMBL" id="WNM61393.1"/>
    </source>
</evidence>
<evidence type="ECO:0000256" key="1">
    <source>
        <dbReference type="ARBA" id="ARBA00001966"/>
    </source>
</evidence>
<feature type="domain" description="B12-binding" evidence="7">
    <location>
        <begin position="17"/>
        <end position="144"/>
    </location>
</feature>
<comment type="cofactor">
    <cofactor evidence="1">
        <name>[4Fe-4S] cluster</name>
        <dbReference type="ChEBI" id="CHEBI:49883"/>
    </cofactor>
</comment>
<dbReference type="PROSITE" id="PS51918">
    <property type="entry name" value="RADICAL_SAM"/>
    <property type="match status" value="1"/>
</dbReference>
<dbReference type="InterPro" id="IPR054699">
    <property type="entry name" value="rSAM_CUAEP"/>
</dbReference>
<dbReference type="SUPFAM" id="SSF102114">
    <property type="entry name" value="Radical SAM enzymes"/>
    <property type="match status" value="1"/>
</dbReference>
<dbReference type="SMART" id="SM00729">
    <property type="entry name" value="Elp3"/>
    <property type="match status" value="1"/>
</dbReference>
<evidence type="ECO:0000259" key="8">
    <source>
        <dbReference type="PROSITE" id="PS51918"/>
    </source>
</evidence>
<dbReference type="SFLD" id="SFLDG01082">
    <property type="entry name" value="B12-binding_domain_containing"/>
    <property type="match status" value="1"/>
</dbReference>
<evidence type="ECO:0000256" key="6">
    <source>
        <dbReference type="SAM" id="MobiDB-lite"/>
    </source>
</evidence>
<dbReference type="NCBIfam" id="NF040546">
    <property type="entry name" value="rSAM_CUAEP"/>
    <property type="match status" value="1"/>
</dbReference>
<proteinExistence type="predicted"/>
<protein>
    <submittedName>
        <fullName evidence="9">CUAEP/CCAEP-tail radical SAM protein</fullName>
    </submittedName>
</protein>
<dbReference type="GO" id="GO:0005829">
    <property type="term" value="C:cytosol"/>
    <property type="evidence" value="ECO:0007669"/>
    <property type="project" value="TreeGrafter"/>
</dbReference>
<dbReference type="Gene3D" id="3.80.30.20">
    <property type="entry name" value="tm_1862 like domain"/>
    <property type="match status" value="1"/>
</dbReference>
<dbReference type="InterPro" id="IPR006158">
    <property type="entry name" value="Cobalamin-bd"/>
</dbReference>
<evidence type="ECO:0000256" key="4">
    <source>
        <dbReference type="ARBA" id="ARBA00023004"/>
    </source>
</evidence>
<sequence>MEHVTEPTIERLLLREPGAIMLVSCYELGHQPLGIAQPMGFLEQAGYSPVGLDIAVETIDEPALRLARFVGISVPMHTALRLGVRVAELIREINPACHICFYGLYASINAEYLLQELADTVVGGEYELPLRSLIETLDGGQTIKHLEGVSFPNLVVAPYLKRPYSTTSTTSQPIPSRTGLPMLEQYARLEENGTERLVGYVETSRGCLHLCLHCPIVPVYEGRFFLVPEAVVLEDIRHQVHSGATHITFGDPDFLNGPGHSLNIVRRMHEEFPHLTFDFTAKIEHLLKHRTLMPDLEAQGCLFIISAVESFSNNVLKLLDKGHTGTDIITALAILREAGITLRPSLVAFTPWTSLDDYLHMLDMVEDHDLIDATDPVQLSIRLLVPPGSALLAKSDIQKFLGPLDQASFQYPWTHPDERMDQLHQAVSAIVEASAKEEEDAMVTFDRIRASADKIAGRPAETSTRTRVSRHDRPKPPRLTESWFCCAEPTTQQFRPLLTKGHGEI</sequence>
<dbReference type="GO" id="GO:0003824">
    <property type="term" value="F:catalytic activity"/>
    <property type="evidence" value="ECO:0007669"/>
    <property type="project" value="InterPro"/>
</dbReference>
<evidence type="ECO:0000256" key="2">
    <source>
        <dbReference type="ARBA" id="ARBA00022691"/>
    </source>
</evidence>
<dbReference type="Pfam" id="PF04055">
    <property type="entry name" value="Radical_SAM"/>
    <property type="match status" value="1"/>
</dbReference>
<dbReference type="GO" id="GO:0051536">
    <property type="term" value="F:iron-sulfur cluster binding"/>
    <property type="evidence" value="ECO:0007669"/>
    <property type="project" value="UniProtKB-KW"/>
</dbReference>
<dbReference type="InterPro" id="IPR007197">
    <property type="entry name" value="rSAM"/>
</dbReference>
<dbReference type="CDD" id="cd01335">
    <property type="entry name" value="Radical_SAM"/>
    <property type="match status" value="1"/>
</dbReference>
<dbReference type="RefSeq" id="WP_312743478.1">
    <property type="nucleotide sequence ID" value="NZ_CP116968.1"/>
</dbReference>
<dbReference type="InterPro" id="IPR023404">
    <property type="entry name" value="rSAM_horseshoe"/>
</dbReference>
<accession>A0AA96JVF4</accession>
<dbReference type="GO" id="GO:0046872">
    <property type="term" value="F:metal ion binding"/>
    <property type="evidence" value="ECO:0007669"/>
    <property type="project" value="UniProtKB-KW"/>
</dbReference>
<keyword evidence="3" id="KW-0479">Metal-binding</keyword>
<keyword evidence="4" id="KW-0408">Iron</keyword>
<dbReference type="InterPro" id="IPR058240">
    <property type="entry name" value="rSAM_sf"/>
</dbReference>
<dbReference type="InterPro" id="IPR051198">
    <property type="entry name" value="BchE-like"/>
</dbReference>
<evidence type="ECO:0000259" key="7">
    <source>
        <dbReference type="PROSITE" id="PS51332"/>
    </source>
</evidence>
<dbReference type="SFLD" id="SFLDS00029">
    <property type="entry name" value="Radical_SAM"/>
    <property type="match status" value="1"/>
</dbReference>
<dbReference type="Gene3D" id="3.40.50.280">
    <property type="entry name" value="Cobalamin-binding domain"/>
    <property type="match status" value="1"/>
</dbReference>
<organism evidence="9 10">
    <name type="scientific">Candidatus Nitrospira neomarina</name>
    <dbReference type="NCBI Taxonomy" id="3020899"/>
    <lineage>
        <taxon>Bacteria</taxon>
        <taxon>Pseudomonadati</taxon>
        <taxon>Nitrospirota</taxon>
        <taxon>Nitrospiria</taxon>
        <taxon>Nitrospirales</taxon>
        <taxon>Nitrospiraceae</taxon>
        <taxon>Nitrospira</taxon>
    </lineage>
</organism>
<keyword evidence="5" id="KW-0411">Iron-sulfur</keyword>
<dbReference type="AlphaFoldDB" id="A0AA96JVF4"/>
<dbReference type="InterPro" id="IPR006638">
    <property type="entry name" value="Elp3/MiaA/NifB-like_rSAM"/>
</dbReference>
<evidence type="ECO:0000256" key="3">
    <source>
        <dbReference type="ARBA" id="ARBA00022723"/>
    </source>
</evidence>
<keyword evidence="10" id="KW-1185">Reference proteome</keyword>
<keyword evidence="2" id="KW-0949">S-adenosyl-L-methionine</keyword>
<dbReference type="Pfam" id="PF02310">
    <property type="entry name" value="B12-binding"/>
    <property type="match status" value="1"/>
</dbReference>
<evidence type="ECO:0000313" key="10">
    <source>
        <dbReference type="Proteomes" id="UP001302494"/>
    </source>
</evidence>
<dbReference type="EMBL" id="CP116968">
    <property type="protein sequence ID" value="WNM61393.1"/>
    <property type="molecule type" value="Genomic_DNA"/>
</dbReference>
<dbReference type="PANTHER" id="PTHR43409:SF7">
    <property type="entry name" value="BLL1977 PROTEIN"/>
    <property type="match status" value="1"/>
</dbReference>
<dbReference type="KEGG" id="nneo:PQG83_16775"/>
<dbReference type="PROSITE" id="PS51332">
    <property type="entry name" value="B12_BINDING"/>
    <property type="match status" value="1"/>
</dbReference>
<dbReference type="Proteomes" id="UP001302494">
    <property type="component" value="Chromosome"/>
</dbReference>
<reference evidence="9 10" key="1">
    <citation type="submission" date="2023-01" db="EMBL/GenBank/DDBJ databases">
        <title>Cultivation and genomic characterization of new, ubiquitous marine nitrite-oxidizing bacteria from the Nitrospirales.</title>
        <authorList>
            <person name="Mueller A.J."/>
            <person name="Daebeler A."/>
            <person name="Herbold C.W."/>
            <person name="Kirkegaard R.H."/>
            <person name="Daims H."/>
        </authorList>
    </citation>
    <scope>NUCLEOTIDE SEQUENCE [LARGE SCALE GENOMIC DNA]</scope>
    <source>
        <strain evidence="9 10">DK</strain>
    </source>
</reference>
<dbReference type="PANTHER" id="PTHR43409">
    <property type="entry name" value="ANAEROBIC MAGNESIUM-PROTOPORPHYRIN IX MONOMETHYL ESTER CYCLASE-RELATED"/>
    <property type="match status" value="1"/>
</dbReference>
<feature type="domain" description="Radical SAM core" evidence="8">
    <location>
        <begin position="193"/>
        <end position="426"/>
    </location>
</feature>
<name>A0AA96JVF4_9BACT</name>
<dbReference type="GO" id="GO:0031419">
    <property type="term" value="F:cobalamin binding"/>
    <property type="evidence" value="ECO:0007669"/>
    <property type="project" value="InterPro"/>
</dbReference>
<gene>
    <name evidence="9" type="ORF">PQG83_16775</name>
</gene>
<evidence type="ECO:0000256" key="5">
    <source>
        <dbReference type="ARBA" id="ARBA00023014"/>
    </source>
</evidence>